<evidence type="ECO:0000313" key="3">
    <source>
        <dbReference type="Proteomes" id="UP000241986"/>
    </source>
</evidence>
<keyword evidence="1" id="KW-1133">Transmembrane helix</keyword>
<evidence type="ECO:0000256" key="1">
    <source>
        <dbReference type="SAM" id="Phobius"/>
    </source>
</evidence>
<feature type="transmembrane region" description="Helical" evidence="1">
    <location>
        <begin position="42"/>
        <end position="60"/>
    </location>
</feature>
<name>A0A2T4N0X2_AERVE</name>
<keyword evidence="1" id="KW-0812">Transmembrane</keyword>
<proteinExistence type="predicted"/>
<keyword evidence="1" id="KW-0472">Membrane</keyword>
<protein>
    <submittedName>
        <fullName evidence="2">Uncharacterized protein</fullName>
    </submittedName>
</protein>
<comment type="caution">
    <text evidence="2">The sequence shown here is derived from an EMBL/GenBank/DDBJ whole genome shotgun (WGS) entry which is preliminary data.</text>
</comment>
<gene>
    <name evidence="2" type="ORF">DAA48_14240</name>
</gene>
<accession>A0A2T4N0X2</accession>
<reference evidence="2 3" key="1">
    <citation type="submission" date="2018-03" db="EMBL/GenBank/DDBJ databases">
        <title>Aeromonas veronii whole genome sequencing and analysis.</title>
        <authorList>
            <person name="Xie H."/>
            <person name="Liu T."/>
            <person name="Wang K."/>
        </authorList>
    </citation>
    <scope>NUCLEOTIDE SEQUENCE [LARGE SCALE GENOMIC DNA]</scope>
    <source>
        <strain evidence="2 3">XH.VA.1</strain>
    </source>
</reference>
<feature type="transmembrane region" description="Helical" evidence="1">
    <location>
        <begin position="12"/>
        <end position="36"/>
    </location>
</feature>
<dbReference type="Proteomes" id="UP000241986">
    <property type="component" value="Unassembled WGS sequence"/>
</dbReference>
<organism evidence="2 3">
    <name type="scientific">Aeromonas veronii</name>
    <dbReference type="NCBI Taxonomy" id="654"/>
    <lineage>
        <taxon>Bacteria</taxon>
        <taxon>Pseudomonadati</taxon>
        <taxon>Pseudomonadota</taxon>
        <taxon>Gammaproteobacteria</taxon>
        <taxon>Aeromonadales</taxon>
        <taxon>Aeromonadaceae</taxon>
        <taxon>Aeromonas</taxon>
    </lineage>
</organism>
<dbReference type="EMBL" id="PZKL01000034">
    <property type="protein sequence ID" value="PTH80427.1"/>
    <property type="molecule type" value="Genomic_DNA"/>
</dbReference>
<sequence>MSQHKIGDNESLSIYVLRKSLASFLSIITFILYLFLFEDLRLLVIMISFGVFDAIIYKIFKFLKLL</sequence>
<dbReference type="AlphaFoldDB" id="A0A2T4N0X2"/>
<evidence type="ECO:0000313" key="2">
    <source>
        <dbReference type="EMBL" id="PTH80427.1"/>
    </source>
</evidence>